<evidence type="ECO:0000256" key="4">
    <source>
        <dbReference type="ARBA" id="ARBA00022989"/>
    </source>
</evidence>
<feature type="transmembrane region" description="Helical" evidence="7">
    <location>
        <begin position="212"/>
        <end position="235"/>
    </location>
</feature>
<dbReference type="GO" id="GO:0043190">
    <property type="term" value="C:ATP-binding cassette (ABC) transporter complex"/>
    <property type="evidence" value="ECO:0007669"/>
    <property type="project" value="InterPro"/>
</dbReference>
<dbReference type="PANTHER" id="PTHR30477:SF0">
    <property type="entry name" value="METAL TRANSPORT SYSTEM MEMBRANE PROTEIN TM_0125-RELATED"/>
    <property type="match status" value="1"/>
</dbReference>
<evidence type="ECO:0000313" key="8">
    <source>
        <dbReference type="EMBL" id="MBI2052239.1"/>
    </source>
</evidence>
<name>A0A9D6DQ57_9BACT</name>
<comment type="similarity">
    <text evidence="2 6">Belongs to the ABC-3 integral membrane protein family.</text>
</comment>
<dbReference type="AlphaFoldDB" id="A0A9D6DQ57"/>
<feature type="transmembrane region" description="Helical" evidence="7">
    <location>
        <begin position="170"/>
        <end position="200"/>
    </location>
</feature>
<sequence>MDISNLINNLYPILISLSLGLSLPLIGVFVILRREALLSDALAHVILLGIALAVTFKINVMVGILVFAALAGLTIYAVKSRGNLGLDAIVGVFFTTSLALGSLLIEGEELLEAFLGDLEKITRGDVILSAILAAVIVATLIAKFREFAFISFASDLAKVDKLNVKKYELFFVLLLSLGVAMGIQLVGTLLISALVIIPAATAKIFSFQIRAMAVWSMVFGLMTVLAGLAVVNFLGSPPGPTIILVGSAIFFLIFLLHSIFKTHS</sequence>
<feature type="transmembrane region" description="Helical" evidence="7">
    <location>
        <begin position="12"/>
        <end position="33"/>
    </location>
</feature>
<gene>
    <name evidence="8" type="ORF">HYT38_00985</name>
</gene>
<comment type="subcellular location">
    <subcellularLocation>
        <location evidence="6">Cell membrane</location>
        <topology evidence="6">Multi-pass membrane protein</topology>
    </subcellularLocation>
    <subcellularLocation>
        <location evidence="1">Membrane</location>
        <topology evidence="1">Multi-pass membrane protein</topology>
    </subcellularLocation>
</comment>
<proteinExistence type="inferred from homology"/>
<reference evidence="8" key="1">
    <citation type="submission" date="2020-07" db="EMBL/GenBank/DDBJ databases">
        <title>Huge and variable diversity of episymbiotic CPR bacteria and DPANN archaea in groundwater ecosystems.</title>
        <authorList>
            <person name="He C.Y."/>
            <person name="Keren R."/>
            <person name="Whittaker M."/>
            <person name="Farag I.F."/>
            <person name="Doudna J."/>
            <person name="Cate J.H.D."/>
            <person name="Banfield J.F."/>
        </authorList>
    </citation>
    <scope>NUCLEOTIDE SEQUENCE</scope>
    <source>
        <strain evidence="8">NC_groundwater_191_Ag_S-0.1um_45_8</strain>
    </source>
</reference>
<evidence type="ECO:0000313" key="9">
    <source>
        <dbReference type="Proteomes" id="UP000786662"/>
    </source>
</evidence>
<dbReference type="InterPro" id="IPR001626">
    <property type="entry name" value="ABC_TroCD"/>
</dbReference>
<organism evidence="8 9">
    <name type="scientific">Candidatus Sungiibacteriota bacterium</name>
    <dbReference type="NCBI Taxonomy" id="2750080"/>
    <lineage>
        <taxon>Bacteria</taxon>
        <taxon>Candidatus Sungiibacteriota</taxon>
    </lineage>
</organism>
<evidence type="ECO:0000256" key="2">
    <source>
        <dbReference type="ARBA" id="ARBA00008034"/>
    </source>
</evidence>
<evidence type="ECO:0000256" key="6">
    <source>
        <dbReference type="RuleBase" id="RU003943"/>
    </source>
</evidence>
<comment type="caution">
    <text evidence="8">The sequence shown here is derived from an EMBL/GenBank/DDBJ whole genome shotgun (WGS) entry which is preliminary data.</text>
</comment>
<evidence type="ECO:0000256" key="5">
    <source>
        <dbReference type="ARBA" id="ARBA00023136"/>
    </source>
</evidence>
<keyword evidence="6" id="KW-0813">Transport</keyword>
<dbReference type="GO" id="GO:0055085">
    <property type="term" value="P:transmembrane transport"/>
    <property type="evidence" value="ECO:0007669"/>
    <property type="project" value="InterPro"/>
</dbReference>
<evidence type="ECO:0000256" key="7">
    <source>
        <dbReference type="SAM" id="Phobius"/>
    </source>
</evidence>
<evidence type="ECO:0000256" key="1">
    <source>
        <dbReference type="ARBA" id="ARBA00004141"/>
    </source>
</evidence>
<dbReference type="InterPro" id="IPR037294">
    <property type="entry name" value="ABC_BtuC-like"/>
</dbReference>
<dbReference type="Gene3D" id="1.10.3470.10">
    <property type="entry name" value="ABC transporter involved in vitamin B12 uptake, BtuC"/>
    <property type="match status" value="1"/>
</dbReference>
<keyword evidence="3 6" id="KW-0812">Transmembrane</keyword>
<dbReference type="Pfam" id="PF00950">
    <property type="entry name" value="ABC-3"/>
    <property type="match status" value="1"/>
</dbReference>
<dbReference type="SUPFAM" id="SSF81345">
    <property type="entry name" value="ABC transporter involved in vitamin B12 uptake, BtuC"/>
    <property type="match status" value="1"/>
</dbReference>
<feature type="transmembrane region" description="Helical" evidence="7">
    <location>
        <begin position="84"/>
        <end position="105"/>
    </location>
</feature>
<accession>A0A9D6DQ57</accession>
<keyword evidence="4 7" id="KW-1133">Transmembrane helix</keyword>
<protein>
    <submittedName>
        <fullName evidence="8">Metal ABC transporter permease</fullName>
    </submittedName>
</protein>
<keyword evidence="5 7" id="KW-0472">Membrane</keyword>
<evidence type="ECO:0000256" key="3">
    <source>
        <dbReference type="ARBA" id="ARBA00022692"/>
    </source>
</evidence>
<dbReference type="GO" id="GO:0010043">
    <property type="term" value="P:response to zinc ion"/>
    <property type="evidence" value="ECO:0007669"/>
    <property type="project" value="TreeGrafter"/>
</dbReference>
<dbReference type="EMBL" id="JACOYY010000031">
    <property type="protein sequence ID" value="MBI2052239.1"/>
    <property type="molecule type" value="Genomic_DNA"/>
</dbReference>
<feature type="transmembrane region" description="Helical" evidence="7">
    <location>
        <begin position="241"/>
        <end position="260"/>
    </location>
</feature>
<dbReference type="PANTHER" id="PTHR30477">
    <property type="entry name" value="ABC-TRANSPORTER METAL-BINDING PROTEIN"/>
    <property type="match status" value="1"/>
</dbReference>
<dbReference type="Proteomes" id="UP000786662">
    <property type="component" value="Unassembled WGS sequence"/>
</dbReference>
<feature type="transmembrane region" description="Helical" evidence="7">
    <location>
        <begin position="126"/>
        <end position="150"/>
    </location>
</feature>
<feature type="transmembrane region" description="Helical" evidence="7">
    <location>
        <begin position="45"/>
        <end position="78"/>
    </location>
</feature>